<accession>A0AAD8DLN9</accession>
<keyword evidence="2" id="KW-0732">Signal</keyword>
<dbReference type="EMBL" id="JARGEI010000028">
    <property type="protein sequence ID" value="KAJ8706776.1"/>
    <property type="molecule type" value="Genomic_DNA"/>
</dbReference>
<gene>
    <name evidence="4" type="ORF">PYW07_012854</name>
</gene>
<name>A0AAD8DLN9_MYTSE</name>
<dbReference type="PANTHER" id="PTHR11559">
    <property type="entry name" value="CARBOXYLESTERASE"/>
    <property type="match status" value="1"/>
</dbReference>
<evidence type="ECO:0000256" key="2">
    <source>
        <dbReference type="SAM" id="SignalP"/>
    </source>
</evidence>
<comment type="caution">
    <text evidence="4">The sequence shown here is derived from an EMBL/GenBank/DDBJ whole genome shotgun (WGS) entry which is preliminary data.</text>
</comment>
<reference evidence="4" key="1">
    <citation type="submission" date="2023-03" db="EMBL/GenBank/DDBJ databases">
        <title>Chromosome-level genomes of two armyworms, Mythimna separata and Mythimna loreyi, provide insights into the biosynthesis and reception of sex pheromones.</title>
        <authorList>
            <person name="Zhao H."/>
        </authorList>
    </citation>
    <scope>NUCLEOTIDE SEQUENCE</scope>
    <source>
        <strain evidence="4">BeijingLab</strain>
        <tissue evidence="4">Pupa</tissue>
    </source>
</reference>
<evidence type="ECO:0000313" key="4">
    <source>
        <dbReference type="EMBL" id="KAJ8706776.1"/>
    </source>
</evidence>
<feature type="signal peptide" evidence="2">
    <location>
        <begin position="1"/>
        <end position="19"/>
    </location>
</feature>
<evidence type="ECO:0000313" key="5">
    <source>
        <dbReference type="Proteomes" id="UP001231518"/>
    </source>
</evidence>
<feature type="chain" id="PRO_5042243303" description="Carboxylesterase type B domain-containing protein" evidence="2">
    <location>
        <begin position="20"/>
        <end position="550"/>
    </location>
</feature>
<evidence type="ECO:0000256" key="1">
    <source>
        <dbReference type="ARBA" id="ARBA00023180"/>
    </source>
</evidence>
<dbReference type="AlphaFoldDB" id="A0AAD8DLN9"/>
<dbReference type="InterPro" id="IPR002018">
    <property type="entry name" value="CarbesteraseB"/>
</dbReference>
<dbReference type="InterPro" id="IPR050309">
    <property type="entry name" value="Type-B_Carboxylest/Lipase"/>
</dbReference>
<keyword evidence="1" id="KW-0325">Glycoprotein</keyword>
<evidence type="ECO:0000259" key="3">
    <source>
        <dbReference type="Pfam" id="PF00135"/>
    </source>
</evidence>
<organism evidence="4 5">
    <name type="scientific">Mythimna separata</name>
    <name type="common">Oriental armyworm</name>
    <name type="synonym">Pseudaletia separata</name>
    <dbReference type="NCBI Taxonomy" id="271217"/>
    <lineage>
        <taxon>Eukaryota</taxon>
        <taxon>Metazoa</taxon>
        <taxon>Ecdysozoa</taxon>
        <taxon>Arthropoda</taxon>
        <taxon>Hexapoda</taxon>
        <taxon>Insecta</taxon>
        <taxon>Pterygota</taxon>
        <taxon>Neoptera</taxon>
        <taxon>Endopterygota</taxon>
        <taxon>Lepidoptera</taxon>
        <taxon>Glossata</taxon>
        <taxon>Ditrysia</taxon>
        <taxon>Noctuoidea</taxon>
        <taxon>Noctuidae</taxon>
        <taxon>Noctuinae</taxon>
        <taxon>Hadenini</taxon>
        <taxon>Mythimna</taxon>
    </lineage>
</organism>
<proteinExistence type="predicted"/>
<sequence>MFVKVLCLCILTLNGCVLGNRFKVTETWVDTTFGKVQGLTTERYAMFVDIPYGIVNESNPFGNAHPYIQTTDSELINRGLRVCPQHDKGMIVGKIQCLQLHIYKPNVITPGDTLPVMVYIHGFDFSKGTATRLMFKPDYLVRHNVILVTVDYRLGPYGHLCLPYTEYNNQALKDQNLALQWIKKHIGSFGGDSNNILLFGQDSGSVSVEYHLLYSKEILFSKVILQSGVVSSTFWNQGTDVKTFVKDVGLDSENIDVEHFIKTISAIDTDTVINITKFYNFRPCIDGEFITDTRKMRNLQNIKVMIGGTSKEMLYYYPTEDRYDNFDIVAELNQSFSISKMADYTDAIDEVKHFYLEGLKVNIVDLTSDLAFNYPMDLTIKFFVQNKVPVYRYLFSYDGNRNYIKKRMNVASAGSIHGDELGYLFVMPSLKSDSSKTNEEDQIVTDRMSLMWTNFAKYGDPTPHSSKLLPVKWLPITTGAEHYLQIDSKLHLHSGRPFEERLAFWDQFYEKYGEYAKGMILGEEVVENGGCGVEFRKVLLLVIGVLLVWL</sequence>
<dbReference type="Gene3D" id="3.40.50.1820">
    <property type="entry name" value="alpha/beta hydrolase"/>
    <property type="match status" value="1"/>
</dbReference>
<protein>
    <recommendedName>
        <fullName evidence="3">Carboxylesterase type B domain-containing protein</fullName>
    </recommendedName>
</protein>
<dbReference type="InterPro" id="IPR029058">
    <property type="entry name" value="AB_hydrolase_fold"/>
</dbReference>
<feature type="domain" description="Carboxylesterase type B" evidence="3">
    <location>
        <begin position="27"/>
        <end position="505"/>
    </location>
</feature>
<dbReference type="Proteomes" id="UP001231518">
    <property type="component" value="Chromosome 30"/>
</dbReference>
<keyword evidence="5" id="KW-1185">Reference proteome</keyword>
<dbReference type="Pfam" id="PF00135">
    <property type="entry name" value="COesterase"/>
    <property type="match status" value="1"/>
</dbReference>
<dbReference type="SUPFAM" id="SSF53474">
    <property type="entry name" value="alpha/beta-Hydrolases"/>
    <property type="match status" value="1"/>
</dbReference>